<dbReference type="EMBL" id="JANCYW010000010">
    <property type="protein sequence ID" value="KAK4537030.1"/>
    <property type="molecule type" value="Genomic_DNA"/>
</dbReference>
<evidence type="ECO:0000256" key="4">
    <source>
        <dbReference type="ARBA" id="ARBA00023136"/>
    </source>
</evidence>
<dbReference type="GO" id="GO:0140268">
    <property type="term" value="C:endoplasmic reticulum-plasma membrane contact site"/>
    <property type="evidence" value="ECO:0007669"/>
    <property type="project" value="TreeGrafter"/>
</dbReference>
<dbReference type="Gene3D" id="2.30.29.30">
    <property type="entry name" value="Pleckstrin-homology domain (PH domain)/Phosphotyrosine-binding domain (PTB)"/>
    <property type="match status" value="1"/>
</dbReference>
<gene>
    <name evidence="8" type="ORF">CDCA_CDCA10G3055</name>
</gene>
<evidence type="ECO:0000256" key="1">
    <source>
        <dbReference type="ARBA" id="ARBA00004167"/>
    </source>
</evidence>
<feature type="region of interest" description="Disordered" evidence="5">
    <location>
        <begin position="1"/>
        <end position="28"/>
    </location>
</feature>
<comment type="subcellular location">
    <subcellularLocation>
        <location evidence="1">Membrane</location>
        <topology evidence="1">Single-pass membrane protein</topology>
    </subcellularLocation>
</comment>
<feature type="compositionally biased region" description="Basic and acidic residues" evidence="5">
    <location>
        <begin position="485"/>
        <end position="496"/>
    </location>
</feature>
<dbReference type="PROSITE" id="PS51778">
    <property type="entry name" value="VAST"/>
    <property type="match status" value="1"/>
</dbReference>
<evidence type="ECO:0000259" key="7">
    <source>
        <dbReference type="PROSITE" id="PS51778"/>
    </source>
</evidence>
<dbReference type="SMART" id="SM00568">
    <property type="entry name" value="GRAM"/>
    <property type="match status" value="1"/>
</dbReference>
<evidence type="ECO:0000256" key="5">
    <source>
        <dbReference type="SAM" id="MobiDB-lite"/>
    </source>
</evidence>
<comment type="caution">
    <text evidence="8">The sequence shown here is derived from an EMBL/GenBank/DDBJ whole genome shotgun (WGS) entry which is preliminary data.</text>
</comment>
<reference evidence="8 9" key="1">
    <citation type="submission" date="2022-07" db="EMBL/GenBank/DDBJ databases">
        <title>Genome-wide signatures of adaptation to extreme environments.</title>
        <authorList>
            <person name="Cho C.H."/>
            <person name="Yoon H.S."/>
        </authorList>
    </citation>
    <scope>NUCLEOTIDE SEQUENCE [LARGE SCALE GENOMIC DNA]</scope>
    <source>
        <strain evidence="8 9">DBV 063 E5</strain>
    </source>
</reference>
<dbReference type="GO" id="GO:0120015">
    <property type="term" value="F:sterol transfer activity"/>
    <property type="evidence" value="ECO:0007669"/>
    <property type="project" value="TreeGrafter"/>
</dbReference>
<dbReference type="GO" id="GO:0032934">
    <property type="term" value="F:sterol binding"/>
    <property type="evidence" value="ECO:0007669"/>
    <property type="project" value="TreeGrafter"/>
</dbReference>
<dbReference type="AlphaFoldDB" id="A0AAV9IY64"/>
<evidence type="ECO:0000256" key="3">
    <source>
        <dbReference type="ARBA" id="ARBA00022989"/>
    </source>
</evidence>
<keyword evidence="3 6" id="KW-1133">Transmembrane helix</keyword>
<keyword evidence="2 6" id="KW-0812">Transmembrane</keyword>
<dbReference type="InterPro" id="IPR051482">
    <property type="entry name" value="Cholesterol_transport"/>
</dbReference>
<feature type="compositionally biased region" description="Basic and acidic residues" evidence="5">
    <location>
        <begin position="198"/>
        <end position="212"/>
    </location>
</feature>
<protein>
    <recommendedName>
        <fullName evidence="7">VASt domain-containing protein</fullName>
    </recommendedName>
</protein>
<dbReference type="GO" id="GO:0005789">
    <property type="term" value="C:endoplasmic reticulum membrane"/>
    <property type="evidence" value="ECO:0007669"/>
    <property type="project" value="TreeGrafter"/>
</dbReference>
<dbReference type="InterPro" id="IPR004182">
    <property type="entry name" value="GRAM"/>
</dbReference>
<proteinExistence type="predicted"/>
<organism evidence="8 9">
    <name type="scientific">Cyanidium caldarium</name>
    <name type="common">Red alga</name>
    <dbReference type="NCBI Taxonomy" id="2771"/>
    <lineage>
        <taxon>Eukaryota</taxon>
        <taxon>Rhodophyta</taxon>
        <taxon>Bangiophyceae</taxon>
        <taxon>Cyanidiales</taxon>
        <taxon>Cyanidiaceae</taxon>
        <taxon>Cyanidium</taxon>
    </lineage>
</organism>
<feature type="compositionally biased region" description="Low complexity" evidence="5">
    <location>
        <begin position="111"/>
        <end position="136"/>
    </location>
</feature>
<keyword evidence="4 6" id="KW-0472">Membrane</keyword>
<feature type="transmembrane region" description="Helical" evidence="6">
    <location>
        <begin position="852"/>
        <end position="872"/>
    </location>
</feature>
<name>A0AAV9IY64_CYACA</name>
<dbReference type="Proteomes" id="UP001301350">
    <property type="component" value="Unassembled WGS sequence"/>
</dbReference>
<dbReference type="GO" id="GO:0032366">
    <property type="term" value="P:intracellular sterol transport"/>
    <property type="evidence" value="ECO:0007669"/>
    <property type="project" value="TreeGrafter"/>
</dbReference>
<dbReference type="PANTHER" id="PTHR23319">
    <property type="entry name" value="GRAM DOMAIN CONTAINING 1B, ISOFORM E"/>
    <property type="match status" value="1"/>
</dbReference>
<dbReference type="InterPro" id="IPR011993">
    <property type="entry name" value="PH-like_dom_sf"/>
</dbReference>
<feature type="compositionally biased region" description="Acidic residues" evidence="5">
    <location>
        <begin position="398"/>
        <end position="410"/>
    </location>
</feature>
<accession>A0AAV9IY64</accession>
<feature type="region of interest" description="Disordered" evidence="5">
    <location>
        <begin position="64"/>
        <end position="222"/>
    </location>
</feature>
<keyword evidence="9" id="KW-1185">Reference proteome</keyword>
<dbReference type="PANTHER" id="PTHR23319:SF4">
    <property type="entry name" value="GRAM DOMAIN CONTAINING 1B, ISOFORM E"/>
    <property type="match status" value="1"/>
</dbReference>
<dbReference type="Pfam" id="PF16016">
    <property type="entry name" value="VASt"/>
    <property type="match status" value="1"/>
</dbReference>
<feature type="region of interest" description="Disordered" evidence="5">
    <location>
        <begin position="785"/>
        <end position="818"/>
    </location>
</feature>
<evidence type="ECO:0000313" key="9">
    <source>
        <dbReference type="Proteomes" id="UP001301350"/>
    </source>
</evidence>
<feature type="domain" description="VASt" evidence="7">
    <location>
        <begin position="448"/>
        <end position="678"/>
    </location>
</feature>
<feature type="region of interest" description="Disordered" evidence="5">
    <location>
        <begin position="347"/>
        <end position="411"/>
    </location>
</feature>
<evidence type="ECO:0000256" key="6">
    <source>
        <dbReference type="SAM" id="Phobius"/>
    </source>
</evidence>
<feature type="compositionally biased region" description="Polar residues" evidence="5">
    <location>
        <begin position="164"/>
        <end position="175"/>
    </location>
</feature>
<sequence>MTPASGEASDDRPHPAEAAADSTPHSSVAEEALAAFRHVTTRSTHLDLNDLLRSPGVDVRPEVSLLEDDSGQLGVSMVTLQGGADGEDSKSTTRSRPHSTDVSTHRPPTGVSAAVSRRSADSASGSSSSSQGDSAANAKRPTPPRLPLLSKTNTSEAKHDHSATRTPRQSTASPRNPTPPRSGSWPEGTAMSGPLRCDGVKSERTASQRPSEESASESDPITSISRLKSNSIRYADLFSLPHNQQLLDRFSCGLLRGIIFQGTLYLFTNFVCFRSIVFGVTVLVMPAKDITQVRRERYLLIDNAIRFTLADGNSHLFVSFSFPSRAFQRMEEAGCLSATVFEHRDNERASPRWPHGKARSEGVTSSSSISIAVPPGGSTRGHRLTPDSPTAASHASSGEEDEDEEDADYGEETRQMFEDSMAVCLFATGRVPCPPRPRKHLLHVKPGDMTEVLRVTLPCNNTRVFRALFLDSDEEAALVQQLHQAGEKRSGPDGARDSPASPNPTTPASEPAMDAPEAVGSSFSARHNFFRFQTRLGHRDFELDKWHLDEEYGIVREFRYRKPLPPAPMSPRETRMTETMAFYGCREGGSKACTLSVEVRGKSHDVPFADSFLAEQRYVFSPSMDNGKYECEVVIYGATHLEYRSMFSGTIQRKTLDGIRHTAEVLVGVLRELCTTSLRGVPRRAQAIAGGEAESARKRVRHDEAVEASAVPAEEPPSTSLAVSGLLATLPFWPRLLHPTIQLLETLRDTLVDFLTDGAKTELTVEAVLDDAALDSRQSVRDDSAVATPAIADADDTNVGSRGSAERPADRSGQPVAPDALTMDELPRALAVLLRPLYQGVSVLNLSTYVEASLLTTILLLLVLVLLIWLTYMHVQVSRLTAEVGRADGEIVLLKHALQTMGM</sequence>
<dbReference type="InterPro" id="IPR031968">
    <property type="entry name" value="VASt"/>
</dbReference>
<dbReference type="Pfam" id="PF02893">
    <property type="entry name" value="GRAM"/>
    <property type="match status" value="1"/>
</dbReference>
<evidence type="ECO:0000256" key="2">
    <source>
        <dbReference type="ARBA" id="ARBA00022692"/>
    </source>
</evidence>
<dbReference type="GO" id="GO:0005886">
    <property type="term" value="C:plasma membrane"/>
    <property type="evidence" value="ECO:0007669"/>
    <property type="project" value="TreeGrafter"/>
</dbReference>
<feature type="region of interest" description="Disordered" evidence="5">
    <location>
        <begin position="481"/>
        <end position="518"/>
    </location>
</feature>
<evidence type="ECO:0000313" key="8">
    <source>
        <dbReference type="EMBL" id="KAK4537030.1"/>
    </source>
</evidence>